<protein>
    <recommendedName>
        <fullName evidence="2">Copine C-terminal domain-containing protein</fullName>
    </recommendedName>
</protein>
<organism evidence="3 4">
    <name type="scientific">Camellia sinensis</name>
    <name type="common">Tea plant</name>
    <name type="synonym">Thea sinensis</name>
    <dbReference type="NCBI Taxonomy" id="4442"/>
    <lineage>
        <taxon>Eukaryota</taxon>
        <taxon>Viridiplantae</taxon>
        <taxon>Streptophyta</taxon>
        <taxon>Embryophyta</taxon>
        <taxon>Tracheophyta</taxon>
        <taxon>Spermatophyta</taxon>
        <taxon>Magnoliopsida</taxon>
        <taxon>eudicotyledons</taxon>
        <taxon>Gunneridae</taxon>
        <taxon>Pentapetalae</taxon>
        <taxon>asterids</taxon>
        <taxon>Ericales</taxon>
        <taxon>Theaceae</taxon>
        <taxon>Camellia</taxon>
    </lineage>
</organism>
<dbReference type="InterPro" id="IPR052079">
    <property type="entry name" value="E3_ligase/Copine_domain"/>
</dbReference>
<feature type="domain" description="Copine C-terminal" evidence="2">
    <location>
        <begin position="92"/>
        <end position="125"/>
    </location>
</feature>
<dbReference type="PANTHER" id="PTHR45751:SF38">
    <property type="entry name" value="E3 UBIQUITIN-PROTEIN LIGASE RGLG5-LIKE"/>
    <property type="match status" value="1"/>
</dbReference>
<dbReference type="EMBL" id="JACBKZ010000002">
    <property type="protein sequence ID" value="KAF5957370.1"/>
    <property type="molecule type" value="Genomic_DNA"/>
</dbReference>
<evidence type="ECO:0000256" key="1">
    <source>
        <dbReference type="SAM" id="MobiDB-lite"/>
    </source>
</evidence>
<reference evidence="4" key="1">
    <citation type="journal article" date="2020" name="Nat. Commun.">
        <title>Genome assembly of wild tea tree DASZ reveals pedigree and selection history of tea varieties.</title>
        <authorList>
            <person name="Zhang W."/>
            <person name="Zhang Y."/>
            <person name="Qiu H."/>
            <person name="Guo Y."/>
            <person name="Wan H."/>
            <person name="Zhang X."/>
            <person name="Scossa F."/>
            <person name="Alseekh S."/>
            <person name="Zhang Q."/>
            <person name="Wang P."/>
            <person name="Xu L."/>
            <person name="Schmidt M.H."/>
            <person name="Jia X."/>
            <person name="Li D."/>
            <person name="Zhu A."/>
            <person name="Guo F."/>
            <person name="Chen W."/>
            <person name="Ni D."/>
            <person name="Usadel B."/>
            <person name="Fernie A.R."/>
            <person name="Wen W."/>
        </authorList>
    </citation>
    <scope>NUCLEOTIDE SEQUENCE [LARGE SCALE GENOMIC DNA]</scope>
    <source>
        <strain evidence="4">cv. G240</strain>
    </source>
</reference>
<proteinExistence type="predicted"/>
<dbReference type="Pfam" id="PF07002">
    <property type="entry name" value="Copine"/>
    <property type="match status" value="1"/>
</dbReference>
<evidence type="ECO:0000313" key="4">
    <source>
        <dbReference type="Proteomes" id="UP000593564"/>
    </source>
</evidence>
<evidence type="ECO:0000259" key="2">
    <source>
        <dbReference type="Pfam" id="PF07002"/>
    </source>
</evidence>
<dbReference type="Proteomes" id="UP000593564">
    <property type="component" value="Unassembled WGS sequence"/>
</dbReference>
<accession>A0A7J7HWZ1</accession>
<dbReference type="GO" id="GO:0016567">
    <property type="term" value="P:protein ubiquitination"/>
    <property type="evidence" value="ECO:0007669"/>
    <property type="project" value="TreeGrafter"/>
</dbReference>
<dbReference type="InterPro" id="IPR010734">
    <property type="entry name" value="Copine_C"/>
</dbReference>
<evidence type="ECO:0000313" key="3">
    <source>
        <dbReference type="EMBL" id="KAF5957370.1"/>
    </source>
</evidence>
<keyword evidence="4" id="KW-1185">Reference proteome</keyword>
<feature type="compositionally biased region" description="Polar residues" evidence="1">
    <location>
        <begin position="202"/>
        <end position="221"/>
    </location>
</feature>
<name>A0A7J7HWZ1_CAMSI</name>
<dbReference type="PANTHER" id="PTHR45751">
    <property type="entry name" value="COPINE FAMILY PROTEIN 1"/>
    <property type="match status" value="1"/>
</dbReference>
<gene>
    <name evidence="3" type="ORF">HYC85_004595</name>
</gene>
<dbReference type="GO" id="GO:0005634">
    <property type="term" value="C:nucleus"/>
    <property type="evidence" value="ECO:0007669"/>
    <property type="project" value="TreeGrafter"/>
</dbReference>
<sequence>MSIEVGRHWLWNSCNRPTKFTSFLTGYDILSQGFKKRPQPLHNAHYVTVFVVTATHYGRFCTMIEIHRCVGRSGCRSGRNGAKGSFDPSPLEEETIDAIVNAREYPSTIIVVGVGDGPWDTMKNILGHRFDMDISRKEAAFARAALRGILSQYKATLKLQKSCCPSGQAIVRVLLPPQPISEHPQPSSFRPSKPDFDGHNVPTGTSQPASSTSDNHPTPSANPGLALASTPAATTTTTNAIISLLKSASLIQRLWHLVANIRLVAIVRKIFSYVPFVKAPSKLGNPDSVPKGHVSVITKVASARELGFFSLQESFLVAGNEMVVVELGGVEGIMVRDLGFFQELRRKKMELAMEA</sequence>
<reference evidence="3 4" key="2">
    <citation type="submission" date="2020-07" db="EMBL/GenBank/DDBJ databases">
        <title>Genome assembly of wild tea tree DASZ reveals pedigree and selection history of tea varieties.</title>
        <authorList>
            <person name="Zhang W."/>
        </authorList>
    </citation>
    <scope>NUCLEOTIDE SEQUENCE [LARGE SCALE GENOMIC DNA]</scope>
    <source>
        <strain evidence="4">cv. G240</strain>
        <tissue evidence="3">Leaf</tissue>
    </source>
</reference>
<comment type="caution">
    <text evidence="3">The sequence shown here is derived from an EMBL/GenBank/DDBJ whole genome shotgun (WGS) entry which is preliminary data.</text>
</comment>
<feature type="region of interest" description="Disordered" evidence="1">
    <location>
        <begin position="181"/>
        <end position="228"/>
    </location>
</feature>
<dbReference type="GO" id="GO:0004842">
    <property type="term" value="F:ubiquitin-protein transferase activity"/>
    <property type="evidence" value="ECO:0007669"/>
    <property type="project" value="TreeGrafter"/>
</dbReference>
<dbReference type="AlphaFoldDB" id="A0A7J7HWZ1"/>